<keyword evidence="1" id="KW-0808">Transferase</keyword>
<evidence type="ECO:0000313" key="2">
    <source>
        <dbReference type="Proteomes" id="UP001500212"/>
    </source>
</evidence>
<dbReference type="EMBL" id="BAABHJ010000008">
    <property type="protein sequence ID" value="GAA4608887.1"/>
    <property type="molecule type" value="Genomic_DNA"/>
</dbReference>
<protein>
    <submittedName>
        <fullName evidence="1">Class I SAM-dependent methyltransferase</fullName>
    </submittedName>
</protein>
<dbReference type="SUPFAM" id="SSF53335">
    <property type="entry name" value="S-adenosyl-L-methionine-dependent methyltransferases"/>
    <property type="match status" value="1"/>
</dbReference>
<dbReference type="RefSeq" id="WP_345354807.1">
    <property type="nucleotide sequence ID" value="NZ_BAABHJ010000008.1"/>
</dbReference>
<dbReference type="InterPro" id="IPR029063">
    <property type="entry name" value="SAM-dependent_MTases_sf"/>
</dbReference>
<dbReference type="GO" id="GO:0032259">
    <property type="term" value="P:methylation"/>
    <property type="evidence" value="ECO:0007669"/>
    <property type="project" value="UniProtKB-KW"/>
</dbReference>
<keyword evidence="2" id="KW-1185">Reference proteome</keyword>
<gene>
    <name evidence="1" type="ORF">GCM10023195_35290</name>
</gene>
<comment type="caution">
    <text evidence="1">The sequence shown here is derived from an EMBL/GenBank/DDBJ whole genome shotgun (WGS) entry which is preliminary data.</text>
</comment>
<keyword evidence="1" id="KW-0489">Methyltransferase</keyword>
<reference evidence="2" key="1">
    <citation type="journal article" date="2019" name="Int. J. Syst. Evol. Microbiol.">
        <title>The Global Catalogue of Microorganisms (GCM) 10K type strain sequencing project: providing services to taxonomists for standard genome sequencing and annotation.</title>
        <authorList>
            <consortium name="The Broad Institute Genomics Platform"/>
            <consortium name="The Broad Institute Genome Sequencing Center for Infectious Disease"/>
            <person name="Wu L."/>
            <person name="Ma J."/>
        </authorList>
    </citation>
    <scope>NUCLEOTIDE SEQUENCE [LARGE SCALE GENOMIC DNA]</scope>
    <source>
        <strain evidence="2">JCM 17938</strain>
    </source>
</reference>
<accession>A0ABP8TMG6</accession>
<name>A0ABP8TMG6_9ACTN</name>
<dbReference type="Proteomes" id="UP001500212">
    <property type="component" value="Unassembled WGS sequence"/>
</dbReference>
<proteinExistence type="predicted"/>
<dbReference type="GO" id="GO:0008168">
    <property type="term" value="F:methyltransferase activity"/>
    <property type="evidence" value="ECO:0007669"/>
    <property type="project" value="UniProtKB-KW"/>
</dbReference>
<sequence>MIGGLYEGSLAGLGSVELEHADGRRERLPVDQWCDGRPGDDALLDRCAGPTLDVGSGPGRLTVALAERGLPALGIDVTPYAVEMTRAAGGLALLRDVFDHVPGAGRWETVLLADGNIGIGGDPAALLRRVEALLHRRGRAIAELGAATRTEWVRLRDARQVSDWFRWSHVAHDAIGAYAAEAGLRVAEVWTEAGRCFADLTPLG</sequence>
<dbReference type="Gene3D" id="3.40.50.150">
    <property type="entry name" value="Vaccinia Virus protein VP39"/>
    <property type="match status" value="1"/>
</dbReference>
<evidence type="ECO:0000313" key="1">
    <source>
        <dbReference type="EMBL" id="GAA4608887.1"/>
    </source>
</evidence>
<organism evidence="1 2">
    <name type="scientific">Actinoallomurus liliacearum</name>
    <dbReference type="NCBI Taxonomy" id="1080073"/>
    <lineage>
        <taxon>Bacteria</taxon>
        <taxon>Bacillati</taxon>
        <taxon>Actinomycetota</taxon>
        <taxon>Actinomycetes</taxon>
        <taxon>Streptosporangiales</taxon>
        <taxon>Thermomonosporaceae</taxon>
        <taxon>Actinoallomurus</taxon>
    </lineage>
</organism>